<evidence type="ECO:0000313" key="2">
    <source>
        <dbReference type="EMBL" id="KAG8181675.1"/>
    </source>
</evidence>
<keyword evidence="3" id="KW-1185">Reference proteome</keyword>
<evidence type="ECO:0000313" key="3">
    <source>
        <dbReference type="Proteomes" id="UP000827092"/>
    </source>
</evidence>
<sequence length="202" mass="22958">MKQSKSTNIKYWSKLFLVWILVALIIALFAGLCVEFWFPATERLYIDGKNTAELVVHGGSKNKGQLHYTAIEKQVELTTIAKEETNPPWHLDFLINPTRLCETWDSPETESYQRNPEVMVDSGSFGPRTLHAKEHNQEDLGICGSALFFRPKALRPHGPVRLGFVLGITSNATQQSLIRHESEAFGDIIQADFVDTFRQPYH</sequence>
<protein>
    <submittedName>
        <fullName evidence="2">Uncharacterized protein</fullName>
    </submittedName>
</protein>
<keyword evidence="1" id="KW-0812">Transmembrane</keyword>
<proteinExistence type="predicted"/>
<comment type="caution">
    <text evidence="2">The sequence shown here is derived from an EMBL/GenBank/DDBJ whole genome shotgun (WGS) entry which is preliminary data.</text>
</comment>
<dbReference type="AlphaFoldDB" id="A0AAV6UCA8"/>
<keyword evidence="1" id="KW-0472">Membrane</keyword>
<organism evidence="2 3">
    <name type="scientific">Oedothorax gibbosus</name>
    <dbReference type="NCBI Taxonomy" id="931172"/>
    <lineage>
        <taxon>Eukaryota</taxon>
        <taxon>Metazoa</taxon>
        <taxon>Ecdysozoa</taxon>
        <taxon>Arthropoda</taxon>
        <taxon>Chelicerata</taxon>
        <taxon>Arachnida</taxon>
        <taxon>Araneae</taxon>
        <taxon>Araneomorphae</taxon>
        <taxon>Entelegynae</taxon>
        <taxon>Araneoidea</taxon>
        <taxon>Linyphiidae</taxon>
        <taxon>Erigoninae</taxon>
        <taxon>Oedothorax</taxon>
    </lineage>
</organism>
<keyword evidence="1" id="KW-1133">Transmembrane helix</keyword>
<reference evidence="2 3" key="1">
    <citation type="journal article" date="2022" name="Nat. Ecol. Evol.">
        <title>A masculinizing supergene underlies an exaggerated male reproductive morph in a spider.</title>
        <authorList>
            <person name="Hendrickx F."/>
            <person name="De Corte Z."/>
            <person name="Sonet G."/>
            <person name="Van Belleghem S.M."/>
            <person name="Kostlbacher S."/>
            <person name="Vangestel C."/>
        </authorList>
    </citation>
    <scope>NUCLEOTIDE SEQUENCE [LARGE SCALE GENOMIC DNA]</scope>
    <source>
        <strain evidence="2">W744_W776</strain>
    </source>
</reference>
<gene>
    <name evidence="2" type="ORF">JTE90_019214</name>
</gene>
<name>A0AAV6UCA8_9ARAC</name>
<dbReference type="Proteomes" id="UP000827092">
    <property type="component" value="Unassembled WGS sequence"/>
</dbReference>
<evidence type="ECO:0000256" key="1">
    <source>
        <dbReference type="SAM" id="Phobius"/>
    </source>
</evidence>
<accession>A0AAV6UCA8</accession>
<dbReference type="EMBL" id="JAFNEN010000501">
    <property type="protein sequence ID" value="KAG8181675.1"/>
    <property type="molecule type" value="Genomic_DNA"/>
</dbReference>
<feature type="transmembrane region" description="Helical" evidence="1">
    <location>
        <begin position="12"/>
        <end position="38"/>
    </location>
</feature>